<accession>L0KXI7</accession>
<evidence type="ECO:0000259" key="1">
    <source>
        <dbReference type="Pfam" id="PF04717"/>
    </source>
</evidence>
<sequence>MGLSELLSREESQQNRNIYGVAIGIVTNNSDPEKRGRVKVNLPWRGENDESYWARIASPMAGNERGIVFYPEVGDEVLVAFDRGDITFPYVIGALWNGQDKPPETNADGKNNIRKIRSRSGHELIFNDDDKAKQEKIEIHTKGGHRIILDDSSGKEKIEIVDKSGNNKITIDSVQNSIAMESAMKLTIKANIVEIEGSTSLTLKSNAALTIQGMPIKIN</sequence>
<name>L0KXI7_METHD</name>
<evidence type="ECO:0000313" key="3">
    <source>
        <dbReference type="Proteomes" id="UP000010866"/>
    </source>
</evidence>
<dbReference type="AlphaFoldDB" id="L0KXI7"/>
<dbReference type="Proteomes" id="UP000010866">
    <property type="component" value="Chromosome"/>
</dbReference>
<dbReference type="InterPro" id="IPR006531">
    <property type="entry name" value="Gp5/Vgr_OB"/>
</dbReference>
<evidence type="ECO:0000313" key="2">
    <source>
        <dbReference type="EMBL" id="AGB49811.1"/>
    </source>
</evidence>
<gene>
    <name evidence="2" type="ordered locus">Metho_1617</name>
</gene>
<dbReference type="InterPro" id="IPR037026">
    <property type="entry name" value="Vgr_OB-fold_dom_sf"/>
</dbReference>
<dbReference type="Gene3D" id="2.40.50.230">
    <property type="entry name" value="Gp5 N-terminal domain"/>
    <property type="match status" value="1"/>
</dbReference>
<proteinExistence type="predicted"/>
<reference evidence="3" key="1">
    <citation type="submission" date="2012-02" db="EMBL/GenBank/DDBJ databases">
        <title>Complete sequence of chromosome of Methanomethylovorans hollandica DSM 15978.</title>
        <authorList>
            <person name="Lucas S."/>
            <person name="Copeland A."/>
            <person name="Lapidus A."/>
            <person name="Glavina del Rio T."/>
            <person name="Dalin E."/>
            <person name="Tice H."/>
            <person name="Bruce D."/>
            <person name="Goodwin L."/>
            <person name="Pitluck S."/>
            <person name="Peters L."/>
            <person name="Mikhailova N."/>
            <person name="Held B."/>
            <person name="Kyrpides N."/>
            <person name="Mavromatis K."/>
            <person name="Ivanova N."/>
            <person name="Brettin T."/>
            <person name="Detter J.C."/>
            <person name="Han C."/>
            <person name="Larimer F."/>
            <person name="Land M."/>
            <person name="Hauser L."/>
            <person name="Markowitz V."/>
            <person name="Cheng J.-F."/>
            <person name="Hugenholtz P."/>
            <person name="Woyke T."/>
            <person name="Wu D."/>
            <person name="Spring S."/>
            <person name="Schroeder M."/>
            <person name="Brambilla E."/>
            <person name="Klenk H.-P."/>
            <person name="Eisen J.A."/>
        </authorList>
    </citation>
    <scope>NUCLEOTIDE SEQUENCE [LARGE SCALE GENOMIC DNA]</scope>
    <source>
        <strain evidence="3">DSM 15978 / NBRC 107637 / DMS1</strain>
    </source>
</reference>
<dbReference type="SUPFAM" id="SSF69255">
    <property type="entry name" value="gp5 N-terminal domain-like"/>
    <property type="match status" value="1"/>
</dbReference>
<keyword evidence="3" id="KW-1185">Reference proteome</keyword>
<dbReference type="SUPFAM" id="SSF69349">
    <property type="entry name" value="Phage fibre proteins"/>
    <property type="match status" value="1"/>
</dbReference>
<dbReference type="STRING" id="867904.Metho_1617"/>
<feature type="domain" description="Gp5/Type VI secretion system Vgr protein OB-fold" evidence="1">
    <location>
        <begin position="23"/>
        <end position="96"/>
    </location>
</feature>
<dbReference type="KEGG" id="mhz:Metho_1617"/>
<dbReference type="HOGENOM" id="CLU_019505_1_1_2"/>
<dbReference type="RefSeq" id="WP_015324976.1">
    <property type="nucleotide sequence ID" value="NC_019977.1"/>
</dbReference>
<dbReference type="OrthoDB" id="147080at2157"/>
<protein>
    <recommendedName>
        <fullName evidence="1">Gp5/Type VI secretion system Vgr protein OB-fold domain-containing protein</fullName>
    </recommendedName>
</protein>
<organism evidence="2 3">
    <name type="scientific">Methanomethylovorans hollandica (strain DSM 15978 / NBRC 107637 / DMS1)</name>
    <dbReference type="NCBI Taxonomy" id="867904"/>
    <lineage>
        <taxon>Archaea</taxon>
        <taxon>Methanobacteriati</taxon>
        <taxon>Methanobacteriota</taxon>
        <taxon>Stenosarchaea group</taxon>
        <taxon>Methanomicrobia</taxon>
        <taxon>Methanosarcinales</taxon>
        <taxon>Methanosarcinaceae</taxon>
        <taxon>Methanomethylovorans</taxon>
    </lineage>
</organism>
<dbReference type="GeneID" id="14406130"/>
<dbReference type="Pfam" id="PF04717">
    <property type="entry name" value="Phage_base_V"/>
    <property type="match status" value="1"/>
</dbReference>
<dbReference type="EMBL" id="CP003362">
    <property type="protein sequence ID" value="AGB49811.1"/>
    <property type="molecule type" value="Genomic_DNA"/>
</dbReference>